<protein>
    <recommendedName>
        <fullName evidence="9">Serine protease K12H4.7</fullName>
    </recommendedName>
</protein>
<name>A0A9P0PKG3_ACAOB</name>
<reference evidence="7" key="1">
    <citation type="submission" date="2022-03" db="EMBL/GenBank/DDBJ databases">
        <authorList>
            <person name="Sayadi A."/>
        </authorList>
    </citation>
    <scope>NUCLEOTIDE SEQUENCE</scope>
</reference>
<evidence type="ECO:0000313" key="7">
    <source>
        <dbReference type="EMBL" id="CAH1989588.1"/>
    </source>
</evidence>
<dbReference type="InterPro" id="IPR042269">
    <property type="entry name" value="Ser_carbopepase_S28_SKS"/>
</dbReference>
<dbReference type="Gene3D" id="1.20.120.980">
    <property type="entry name" value="Serine carboxypeptidase S28, SKS domain"/>
    <property type="match status" value="1"/>
</dbReference>
<dbReference type="GO" id="GO:0070008">
    <property type="term" value="F:serine-type exopeptidase activity"/>
    <property type="evidence" value="ECO:0007669"/>
    <property type="project" value="InterPro"/>
</dbReference>
<dbReference type="EMBL" id="CAKOFQ010007066">
    <property type="protein sequence ID" value="CAH1989588.1"/>
    <property type="molecule type" value="Genomic_DNA"/>
</dbReference>
<feature type="signal peptide" evidence="6">
    <location>
        <begin position="1"/>
        <end position="19"/>
    </location>
</feature>
<dbReference type="Gene3D" id="3.40.50.1820">
    <property type="entry name" value="alpha/beta hydrolase"/>
    <property type="match status" value="1"/>
</dbReference>
<evidence type="ECO:0000313" key="8">
    <source>
        <dbReference type="Proteomes" id="UP001152888"/>
    </source>
</evidence>
<dbReference type="PANTHER" id="PTHR11010">
    <property type="entry name" value="PROTEASE S28 PRO-X CARBOXYPEPTIDASE-RELATED"/>
    <property type="match status" value="1"/>
</dbReference>
<dbReference type="GO" id="GO:0006508">
    <property type="term" value="P:proteolysis"/>
    <property type="evidence" value="ECO:0007669"/>
    <property type="project" value="UniProtKB-KW"/>
</dbReference>
<evidence type="ECO:0000256" key="6">
    <source>
        <dbReference type="SAM" id="SignalP"/>
    </source>
</evidence>
<dbReference type="InterPro" id="IPR008758">
    <property type="entry name" value="Peptidase_S28"/>
</dbReference>
<dbReference type="PANTHER" id="PTHR11010:SF117">
    <property type="entry name" value="SERINE PROTEASE 16"/>
    <property type="match status" value="1"/>
</dbReference>
<evidence type="ECO:0000256" key="4">
    <source>
        <dbReference type="ARBA" id="ARBA00022801"/>
    </source>
</evidence>
<evidence type="ECO:0000256" key="2">
    <source>
        <dbReference type="ARBA" id="ARBA00022670"/>
    </source>
</evidence>
<proteinExistence type="inferred from homology"/>
<dbReference type="InterPro" id="IPR029058">
    <property type="entry name" value="AB_hydrolase_fold"/>
</dbReference>
<sequence length="479" mass="54376">MKGFVLVLGCLIAIQNAQGWRNFNRGRSKGGNLGLPAGDAVRGSESEKVTTEWFTQYLDHFNPNDGRTWKQRYYVNDQYTSKRRDVAFLMIGGEGEASIEWMTKGAWINYAKKFNAICFQLEHRYYGKSHPTSDLSTKNLQYLTSQQALADLAFFIDEMNKKHELSKNVKWIAFGGSYPGSLAAWARQKYPHLVYGAMSASGPLLAKVNFSEYFTVVYDDLKDTGGDKCLSAVKQAFYQVDLLTRHMVGQRNLDKLFFLCDSIAGGGSNHDDISNLMDSLSGRFADVAQYNKDNRFSKIPNNITLDTLCDIMVNEKLGPEVNRLAAVNSLMMKRYNQTCLDYKYDKMVSDMKNVSWESEVSEGGRQWYYQTCTEFGFYQTTDAKPQIFGDENGVDFYVKQCTDVFGPEFNLTTVERGVERSNILYGALDIQVSNVIFVHGSYDPWHVLGITRSNKPLSPAIYIDCKFNSHSQHLIPKIK</sequence>
<gene>
    <name evidence="7" type="ORF">ACAOBT_LOCUS19109</name>
</gene>
<comment type="caution">
    <text evidence="7">The sequence shown here is derived from an EMBL/GenBank/DDBJ whole genome shotgun (WGS) entry which is preliminary data.</text>
</comment>
<feature type="chain" id="PRO_5040435242" description="Serine protease K12H4.7" evidence="6">
    <location>
        <begin position="20"/>
        <end position="479"/>
    </location>
</feature>
<dbReference type="Pfam" id="PF05577">
    <property type="entry name" value="Peptidase_S28"/>
    <property type="match status" value="1"/>
</dbReference>
<keyword evidence="5" id="KW-0325">Glycoprotein</keyword>
<dbReference type="OrthoDB" id="1735038at2759"/>
<evidence type="ECO:0008006" key="9">
    <source>
        <dbReference type="Google" id="ProtNLM"/>
    </source>
</evidence>
<comment type="similarity">
    <text evidence="1">Belongs to the peptidase S28 family.</text>
</comment>
<keyword evidence="2" id="KW-0645">Protease</keyword>
<dbReference type="Proteomes" id="UP001152888">
    <property type="component" value="Unassembled WGS sequence"/>
</dbReference>
<dbReference type="GO" id="GO:0008239">
    <property type="term" value="F:dipeptidyl-peptidase activity"/>
    <property type="evidence" value="ECO:0007669"/>
    <property type="project" value="TreeGrafter"/>
</dbReference>
<dbReference type="FunFam" id="1.20.120.980:FF:000003">
    <property type="entry name" value="Serine protease 16"/>
    <property type="match status" value="1"/>
</dbReference>
<evidence type="ECO:0000256" key="5">
    <source>
        <dbReference type="ARBA" id="ARBA00023180"/>
    </source>
</evidence>
<accession>A0A9P0PKG3</accession>
<dbReference type="AlphaFoldDB" id="A0A9P0PKG3"/>
<dbReference type="SUPFAM" id="SSF53474">
    <property type="entry name" value="alpha/beta-Hydrolases"/>
    <property type="match status" value="1"/>
</dbReference>
<keyword evidence="3 6" id="KW-0732">Signal</keyword>
<keyword evidence="8" id="KW-1185">Reference proteome</keyword>
<evidence type="ECO:0000256" key="1">
    <source>
        <dbReference type="ARBA" id="ARBA00011079"/>
    </source>
</evidence>
<organism evidence="7 8">
    <name type="scientific">Acanthoscelides obtectus</name>
    <name type="common">Bean weevil</name>
    <name type="synonym">Bruchus obtectus</name>
    <dbReference type="NCBI Taxonomy" id="200917"/>
    <lineage>
        <taxon>Eukaryota</taxon>
        <taxon>Metazoa</taxon>
        <taxon>Ecdysozoa</taxon>
        <taxon>Arthropoda</taxon>
        <taxon>Hexapoda</taxon>
        <taxon>Insecta</taxon>
        <taxon>Pterygota</taxon>
        <taxon>Neoptera</taxon>
        <taxon>Endopterygota</taxon>
        <taxon>Coleoptera</taxon>
        <taxon>Polyphaga</taxon>
        <taxon>Cucujiformia</taxon>
        <taxon>Chrysomeloidea</taxon>
        <taxon>Chrysomelidae</taxon>
        <taxon>Bruchinae</taxon>
        <taxon>Bruchini</taxon>
        <taxon>Acanthoscelides</taxon>
    </lineage>
</organism>
<evidence type="ECO:0000256" key="3">
    <source>
        <dbReference type="ARBA" id="ARBA00022729"/>
    </source>
</evidence>
<keyword evidence="4" id="KW-0378">Hydrolase</keyword>